<evidence type="ECO:0000313" key="3">
    <source>
        <dbReference type="Proteomes" id="UP000282087"/>
    </source>
</evidence>
<feature type="transmembrane region" description="Helical" evidence="1">
    <location>
        <begin position="173"/>
        <end position="196"/>
    </location>
</feature>
<keyword evidence="1" id="KW-0812">Transmembrane</keyword>
<evidence type="ECO:0000256" key="1">
    <source>
        <dbReference type="SAM" id="Phobius"/>
    </source>
</evidence>
<gene>
    <name evidence="2" type="ORF">DD238_005001</name>
</gene>
<proteinExistence type="predicted"/>
<keyword evidence="3" id="KW-1185">Reference proteome</keyword>
<sequence length="201" mass="23620">MKNVIDAEHVGNARGRNEQLNLIVRSNTSTLNFAERKDAKLLGGLRYARASSMRVNNEPIALVEDVKPGDHVHTRRRAFRILDIMHKQLVSADKAYRMGKQLRALHRLEEEMRVQQTPEYLRLVFQKLMVKMLGLQISTIEKLMRNIQNELRSEPIPQAKLCKLFSLCDLNCFLFILFTLLSRMTQMWISLSMFMMQFRRR</sequence>
<dbReference type="VEuPathDB" id="FungiDB:DD237_005803"/>
<comment type="caution">
    <text evidence="2">The sequence shown here is derived from an EMBL/GenBank/DDBJ whole genome shotgun (WGS) entry which is preliminary data.</text>
</comment>
<evidence type="ECO:0000313" key="2">
    <source>
        <dbReference type="EMBL" id="RMX64028.1"/>
    </source>
</evidence>
<dbReference type="EMBL" id="QLLG01000345">
    <property type="protein sequence ID" value="RMX64028.1"/>
    <property type="molecule type" value="Genomic_DNA"/>
</dbReference>
<organism evidence="2 3">
    <name type="scientific">Peronospora effusa</name>
    <dbReference type="NCBI Taxonomy" id="542832"/>
    <lineage>
        <taxon>Eukaryota</taxon>
        <taxon>Sar</taxon>
        <taxon>Stramenopiles</taxon>
        <taxon>Oomycota</taxon>
        <taxon>Peronosporomycetes</taxon>
        <taxon>Peronosporales</taxon>
        <taxon>Peronosporaceae</taxon>
        <taxon>Peronospora</taxon>
    </lineage>
</organism>
<protein>
    <submittedName>
        <fullName evidence="2">Uncharacterized protein</fullName>
    </submittedName>
</protein>
<keyword evidence="1" id="KW-1133">Transmembrane helix</keyword>
<name>A0A3M6VAI6_9STRA</name>
<accession>A0A3M6VAI6</accession>
<reference evidence="2 3" key="1">
    <citation type="submission" date="2018-06" db="EMBL/GenBank/DDBJ databases">
        <title>Comparative genomics of downy mildews reveals potential adaptations to biotrophy.</title>
        <authorList>
            <person name="Fletcher K."/>
            <person name="Klosterman S.J."/>
            <person name="Derevnina L."/>
            <person name="Martin F."/>
            <person name="Koike S."/>
            <person name="Reyes Chin-Wo S."/>
            <person name="Mou B."/>
            <person name="Michelmore R."/>
        </authorList>
    </citation>
    <scope>NUCLEOTIDE SEQUENCE [LARGE SCALE GENOMIC DNA]</scope>
    <source>
        <strain evidence="2 3">R14</strain>
    </source>
</reference>
<dbReference type="AlphaFoldDB" id="A0A3M6VAI6"/>
<dbReference type="Proteomes" id="UP000282087">
    <property type="component" value="Unassembled WGS sequence"/>
</dbReference>
<keyword evidence="1" id="KW-0472">Membrane</keyword>